<accession>A0A7J0D3R9</accession>
<organism evidence="1 2">
    <name type="scientific">Streptomyces microflavus</name>
    <name type="common">Streptomyces lipmanii</name>
    <dbReference type="NCBI Taxonomy" id="1919"/>
    <lineage>
        <taxon>Bacteria</taxon>
        <taxon>Bacillati</taxon>
        <taxon>Actinomycetota</taxon>
        <taxon>Actinomycetes</taxon>
        <taxon>Kitasatosporales</taxon>
        <taxon>Streptomycetaceae</taxon>
        <taxon>Streptomyces</taxon>
    </lineage>
</organism>
<sequence length="173" mass="18513">MVKCSGVLMVRSVRQAAERENWGEGPSRTQDGGQDDAALLVSVVQRVAGVGVAARRQCLDGHADRQDPCTCQVPEVFAFVAADLRLDALADLDAQLMRLKAGARLLVPVDRRISVEQVGTVCAPGSVDPSGHGDRVNTDFGYLLVNFVRSSCWPWATSPPFANSGARRSAAHL</sequence>
<comment type="caution">
    <text evidence="1">The sequence shown here is derived from an EMBL/GenBank/DDBJ whole genome shotgun (WGS) entry which is preliminary data.</text>
</comment>
<proteinExistence type="predicted"/>
<dbReference type="AlphaFoldDB" id="A0A7J0D3R9"/>
<name>A0A7J0D3R9_STRMI</name>
<evidence type="ECO:0000313" key="1">
    <source>
        <dbReference type="EMBL" id="GFN09381.1"/>
    </source>
</evidence>
<evidence type="ECO:0000313" key="2">
    <source>
        <dbReference type="Proteomes" id="UP000498740"/>
    </source>
</evidence>
<reference evidence="1 2" key="1">
    <citation type="submission" date="2020-05" db="EMBL/GenBank/DDBJ databases">
        <title>Whole genome shotgun sequence of Streptomyces microflavus NBRC 13062.</title>
        <authorList>
            <person name="Komaki H."/>
            <person name="Tamura T."/>
        </authorList>
    </citation>
    <scope>NUCLEOTIDE SEQUENCE [LARGE SCALE GENOMIC DNA]</scope>
    <source>
        <strain evidence="1 2">NBRC 13062</strain>
    </source>
</reference>
<dbReference type="EMBL" id="BLWD01000002">
    <property type="protein sequence ID" value="GFN09381.1"/>
    <property type="molecule type" value="Genomic_DNA"/>
</dbReference>
<gene>
    <name evidence="1" type="ORF">Smic_79370</name>
</gene>
<protein>
    <submittedName>
        <fullName evidence="1">Uncharacterized protein</fullName>
    </submittedName>
</protein>
<dbReference type="Proteomes" id="UP000498740">
    <property type="component" value="Unassembled WGS sequence"/>
</dbReference>